<dbReference type="GO" id="GO:0008137">
    <property type="term" value="F:NADH dehydrogenase (ubiquinone) activity"/>
    <property type="evidence" value="ECO:0007669"/>
    <property type="project" value="InterPro"/>
</dbReference>
<dbReference type="GO" id="GO:0005886">
    <property type="term" value="C:plasma membrane"/>
    <property type="evidence" value="ECO:0007669"/>
    <property type="project" value="UniProtKB-SubCell"/>
</dbReference>
<reference evidence="7 8" key="1">
    <citation type="submission" date="2016-10" db="EMBL/GenBank/DDBJ databases">
        <title>Complete Genome Sequence of Peptococcaceae strain DCMF.</title>
        <authorList>
            <person name="Edwards R.J."/>
            <person name="Holland S.I."/>
            <person name="Deshpande N.P."/>
            <person name="Wong Y.K."/>
            <person name="Ertan H."/>
            <person name="Manefield M."/>
            <person name="Russell T.L."/>
            <person name="Lee M.J."/>
        </authorList>
    </citation>
    <scope>NUCLEOTIDE SEQUENCE [LARGE SCALE GENOMIC DNA]</scope>
    <source>
        <strain evidence="7 8">DCMF</strain>
    </source>
</reference>
<comment type="catalytic activity">
    <reaction evidence="3 5">
        <text>a quinone + NADH + 5 H(+)(in) = a quinol + NAD(+) + 4 H(+)(out)</text>
        <dbReference type="Rhea" id="RHEA:57888"/>
        <dbReference type="ChEBI" id="CHEBI:15378"/>
        <dbReference type="ChEBI" id="CHEBI:24646"/>
        <dbReference type="ChEBI" id="CHEBI:57540"/>
        <dbReference type="ChEBI" id="CHEBI:57945"/>
        <dbReference type="ChEBI" id="CHEBI:132124"/>
    </reaction>
</comment>
<dbReference type="InterPro" id="IPR037232">
    <property type="entry name" value="NADH_quin_OxRdtase_su_C/D-like"/>
</dbReference>
<dbReference type="KEGG" id="fwa:DCMF_27700"/>
<dbReference type="AlphaFoldDB" id="A0A3G1L065"/>
<dbReference type="PANTHER" id="PTHR10884">
    <property type="entry name" value="NADH DEHYDROGENASE UBIQUINONE IRON-SULFUR PROTEIN 3"/>
    <property type="match status" value="1"/>
</dbReference>
<dbReference type="PANTHER" id="PTHR10884:SF14">
    <property type="entry name" value="NADH DEHYDROGENASE [UBIQUINONE] IRON-SULFUR PROTEIN 3, MITOCHONDRIAL"/>
    <property type="match status" value="1"/>
</dbReference>
<evidence type="ECO:0000256" key="1">
    <source>
        <dbReference type="ARBA" id="ARBA00007569"/>
    </source>
</evidence>
<dbReference type="SUPFAM" id="SSF143243">
    <property type="entry name" value="Nqo5-like"/>
    <property type="match status" value="1"/>
</dbReference>
<organism evidence="7 8">
    <name type="scientific">Formimonas warabiya</name>
    <dbReference type="NCBI Taxonomy" id="1761012"/>
    <lineage>
        <taxon>Bacteria</taxon>
        <taxon>Bacillati</taxon>
        <taxon>Bacillota</taxon>
        <taxon>Clostridia</taxon>
        <taxon>Eubacteriales</taxon>
        <taxon>Peptococcaceae</taxon>
        <taxon>Candidatus Formimonas</taxon>
    </lineage>
</organism>
<dbReference type="GO" id="GO:0050136">
    <property type="term" value="F:NADH dehydrogenase (quinone) (non-electrogenic) activity"/>
    <property type="evidence" value="ECO:0007669"/>
    <property type="project" value="UniProtKB-UniRule"/>
</dbReference>
<comment type="subunit">
    <text evidence="3">NDH-1 is composed of 14 different subunits. Subunits NuoB, C, D, E, F, and G constitute the peripheral sector of the complex.</text>
</comment>
<comment type="function">
    <text evidence="3">NDH-1 shuttles electrons from NADH, via FMN and iron-sulfur (Fe-S) centers, to quinones in the respiratory chain. The immediate electron acceptor for the enzyme in this species is believed to be a menaquinone. Couples the redox reaction to proton translocation (for every two electrons transferred, four hydrogen ions are translocated across the cytoplasmic membrane), and thus conserves the redox energy in a proton gradient.</text>
</comment>
<keyword evidence="3 5" id="KW-0874">Quinone</keyword>
<protein>
    <recommendedName>
        <fullName evidence="3">NADH-quinone oxidoreductase subunit C</fullName>
        <ecNumber evidence="3">7.1.1.-</ecNumber>
    </recommendedName>
    <alternativeName>
        <fullName evidence="3">NADH dehydrogenase I subunit C</fullName>
    </alternativeName>
    <alternativeName>
        <fullName evidence="3">NDH-1 subunit C</fullName>
    </alternativeName>
</protein>
<dbReference type="PROSITE" id="PS00542">
    <property type="entry name" value="COMPLEX1_30K"/>
    <property type="match status" value="1"/>
</dbReference>
<keyword evidence="3" id="KW-1003">Cell membrane</keyword>
<dbReference type="RefSeq" id="WP_148137438.1">
    <property type="nucleotide sequence ID" value="NZ_CP017634.1"/>
</dbReference>
<dbReference type="OrthoDB" id="9803286at2"/>
<dbReference type="HAMAP" id="MF_01357">
    <property type="entry name" value="NDH1_NuoC"/>
    <property type="match status" value="1"/>
</dbReference>
<sequence length="149" mass="17475">MEINIFNELMASLRAKFPDLDVAENQEIFVPRESLLQVASELKHHPQYRFDLLTNLTAVDEEEHFTVVYHLVSVEKNVMLTLKVHVTDKKSPKLPSVFSVWPAADWQEREVYDLFGIIFQGHPNMKRILLSDDFVGHPLRKDYQLEKNR</sequence>
<evidence type="ECO:0000259" key="6">
    <source>
        <dbReference type="Pfam" id="PF00329"/>
    </source>
</evidence>
<evidence type="ECO:0000313" key="8">
    <source>
        <dbReference type="Proteomes" id="UP000323521"/>
    </source>
</evidence>
<proteinExistence type="inferred from homology"/>
<evidence type="ECO:0000256" key="2">
    <source>
        <dbReference type="ARBA" id="ARBA00022448"/>
    </source>
</evidence>
<keyword evidence="3 4" id="KW-1278">Translocase</keyword>
<dbReference type="Proteomes" id="UP000323521">
    <property type="component" value="Chromosome"/>
</dbReference>
<dbReference type="InterPro" id="IPR020396">
    <property type="entry name" value="NADH_UbQ_OxRdtase_CS"/>
</dbReference>
<keyword evidence="3 4" id="KW-0520">NAD</keyword>
<keyword evidence="3" id="KW-0472">Membrane</keyword>
<name>A0A3G1L065_FORW1</name>
<comment type="similarity">
    <text evidence="1 3 4">Belongs to the complex I 30 kDa subunit family.</text>
</comment>
<dbReference type="Pfam" id="PF00329">
    <property type="entry name" value="Complex1_30kDa"/>
    <property type="match status" value="1"/>
</dbReference>
<evidence type="ECO:0000256" key="4">
    <source>
        <dbReference type="RuleBase" id="RU003456"/>
    </source>
</evidence>
<feature type="domain" description="NADH:ubiquinone oxidoreductase 30kDa subunit" evidence="6">
    <location>
        <begin position="30"/>
        <end position="148"/>
    </location>
</feature>
<keyword evidence="8" id="KW-1185">Reference proteome</keyword>
<evidence type="ECO:0000256" key="3">
    <source>
        <dbReference type="HAMAP-Rule" id="MF_01357"/>
    </source>
</evidence>
<comment type="subcellular location">
    <subcellularLocation>
        <location evidence="3">Cell membrane</location>
        <topology evidence="3">Peripheral membrane protein</topology>
        <orientation evidence="3">Cytoplasmic side</orientation>
    </subcellularLocation>
</comment>
<dbReference type="InterPro" id="IPR001268">
    <property type="entry name" value="NADH_UbQ_OxRdtase_30kDa_su"/>
</dbReference>
<accession>A0A3G1L065</accession>
<dbReference type="InterPro" id="IPR010218">
    <property type="entry name" value="NADH_DH_suC"/>
</dbReference>
<dbReference type="NCBIfam" id="TIGR01961">
    <property type="entry name" value="NuoC_fam"/>
    <property type="match status" value="1"/>
</dbReference>
<dbReference type="EC" id="7.1.1.-" evidence="3"/>
<keyword evidence="2 3" id="KW-0813">Transport</keyword>
<evidence type="ECO:0000256" key="5">
    <source>
        <dbReference type="RuleBase" id="RU003582"/>
    </source>
</evidence>
<evidence type="ECO:0000313" key="7">
    <source>
        <dbReference type="EMBL" id="ATW28031.1"/>
    </source>
</evidence>
<gene>
    <name evidence="3" type="primary">nuoC</name>
    <name evidence="7" type="ORF">DCMF_27700</name>
</gene>
<dbReference type="EMBL" id="CP017634">
    <property type="protein sequence ID" value="ATW28031.1"/>
    <property type="molecule type" value="Genomic_DNA"/>
</dbReference>
<dbReference type="GO" id="GO:0048038">
    <property type="term" value="F:quinone binding"/>
    <property type="evidence" value="ECO:0007669"/>
    <property type="project" value="UniProtKB-KW"/>
</dbReference>
<dbReference type="Gene3D" id="3.30.460.80">
    <property type="entry name" value="NADH:ubiquinone oxidoreductase, 30kDa subunit"/>
    <property type="match status" value="1"/>
</dbReference>